<dbReference type="PANTHER" id="PTHR33266:SF1">
    <property type="entry name" value="F-BOX DOMAIN-CONTAINING PROTEIN"/>
    <property type="match status" value="1"/>
</dbReference>
<feature type="region of interest" description="Disordered" evidence="1">
    <location>
        <begin position="82"/>
        <end position="118"/>
    </location>
</feature>
<dbReference type="PANTHER" id="PTHR33266">
    <property type="entry name" value="CHROMOSOME 15, WHOLE GENOME SHOTGUN SEQUENCE"/>
    <property type="match status" value="1"/>
</dbReference>
<accession>A0A5C3DQK6</accession>
<keyword evidence="3" id="KW-1185">Reference proteome</keyword>
<name>A0A5C3DQK6_9BASI</name>
<feature type="compositionally biased region" description="Polar residues" evidence="1">
    <location>
        <begin position="82"/>
        <end position="93"/>
    </location>
</feature>
<dbReference type="Proteomes" id="UP000324022">
    <property type="component" value="Unassembled WGS sequence"/>
</dbReference>
<reference evidence="2 3" key="1">
    <citation type="submission" date="2018-03" db="EMBL/GenBank/DDBJ databases">
        <authorList>
            <person name="Guldener U."/>
        </authorList>
    </citation>
    <scope>NUCLEOTIDE SEQUENCE [LARGE SCALE GENOMIC DNA]</scope>
    <source>
        <strain evidence="2 3">NBRC100155</strain>
    </source>
</reference>
<evidence type="ECO:0000313" key="2">
    <source>
        <dbReference type="EMBL" id="SPO20528.1"/>
    </source>
</evidence>
<dbReference type="AlphaFoldDB" id="A0A5C3DQK6"/>
<proteinExistence type="predicted"/>
<organism evidence="2 3">
    <name type="scientific">Ustilago trichophora</name>
    <dbReference type="NCBI Taxonomy" id="86804"/>
    <lineage>
        <taxon>Eukaryota</taxon>
        <taxon>Fungi</taxon>
        <taxon>Dikarya</taxon>
        <taxon>Basidiomycota</taxon>
        <taxon>Ustilaginomycotina</taxon>
        <taxon>Ustilaginomycetes</taxon>
        <taxon>Ustilaginales</taxon>
        <taxon>Ustilaginaceae</taxon>
        <taxon>Ustilago</taxon>
    </lineage>
</organism>
<dbReference type="EMBL" id="OOIN01000002">
    <property type="protein sequence ID" value="SPO20528.1"/>
    <property type="molecule type" value="Genomic_DNA"/>
</dbReference>
<evidence type="ECO:0000256" key="1">
    <source>
        <dbReference type="SAM" id="MobiDB-lite"/>
    </source>
</evidence>
<evidence type="ECO:0000313" key="3">
    <source>
        <dbReference type="Proteomes" id="UP000324022"/>
    </source>
</evidence>
<protein>
    <submittedName>
        <fullName evidence="2">Related to conserved hypothetical Ustilaginaceae-specific protein</fullName>
    </submittedName>
</protein>
<dbReference type="OrthoDB" id="2556301at2759"/>
<feature type="compositionally biased region" description="Low complexity" evidence="1">
    <location>
        <begin position="94"/>
        <end position="103"/>
    </location>
</feature>
<gene>
    <name evidence="2" type="ORF">UTRI_00004</name>
</gene>
<sequence length="1037" mass="115844">MVYHAAVKLTARLSESQLALLSDQINDHLLGQSRDVTRLPPWAHLEAVSAVLHDQLATHFQPTQWPLDRLLTLLKAIIEPHQSQSQTPNIQHDTPTTPTTPTTALAHPSSLQDSPRAKQARSCVPQLNRVKRWSTMVQIHNLVCQLSNDDPSICAGQIKCLADMILKERVELCKVIPELDKFFDDGENQLVQPLTAAYSELIPRFATFATNDETLAFLLVHLAVSTPKPSSDYEAWGTYRHLAQEFNRPYRGNAPERFLAFITQLNGYFDQILDKEAKPYYRGTPIVQSSGTGKTRMVLECHHRTPLLYVCIRKTGADGNARHGFPLADQGVRKFFLEAESRHPSLCDLQVACFLGAWFSKLAESLKLCTTDAAKYQFLSQLNQFSPTVDASHPRYELFTAVSKLATFHFKEVSPALRTGHYEDIFREFLLQPILNLNEQLGAISRYLSKGQSGMPVPPVLVAFDECVEINVTGATNGNTQLNSLRRAWNYIGALRDSKKTLSFWLVLLSTSSSAAHLVDHLDDQVSLRRRNSAPLPTFVGVGFDVLVTEQEDMTRASEASHHDRIIKYGRPLWVSLEKDKFWETVVTKLQGAREFSYEDGLQLFSILASRLALGLVPIHSDRSPLFGAQKLFMDQAVDRHMRIANHISNEAVMQVGSPSEPVLAIAASLIMLENRAAHTYALIFAKFRTQCLNGPAIALFKGTHGELASRIAFTVAWDAAKRKTLNQLGTPNSFDYRRVLTEAVPLESIISGLARLDEANWTTLRQRIQQVQDDGSQTRKALQTRDDALGSTTAWTNFTHFDVLPNQITEISAEYLWYCWKRGVGLQMAHSQAGIDGIIPVFMGNLEQPFEDPAASTIDDGTALEMHAARYMTYVAWEAKNTVDPQPGVESGRTELMLKFAGPLIKRASRAPEGEKPLTERALMTVLLDLGTSTPFASQPRGFQPRVQIIKGTECPRLCIRGVLDPHAYPCLDDFEMRSIFQAMLADLTALPSYEQFNVLPNPVWNDKVSPLLHSISAALDTDDEAQHQAQGMDLD</sequence>